<dbReference type="EMBL" id="JADTXM010000012">
    <property type="protein sequence ID" value="MBH3440538.1"/>
    <property type="molecule type" value="Genomic_DNA"/>
</dbReference>
<accession>A0ABS0MWY9</accession>
<organism evidence="1 2">
    <name type="scientific">Pseudomonas luteola</name>
    <dbReference type="NCBI Taxonomy" id="47886"/>
    <lineage>
        <taxon>Bacteria</taxon>
        <taxon>Pseudomonadati</taxon>
        <taxon>Pseudomonadota</taxon>
        <taxon>Gammaproteobacteria</taxon>
        <taxon>Pseudomonadales</taxon>
        <taxon>Pseudomonadaceae</taxon>
        <taxon>Pseudomonas</taxon>
    </lineage>
</organism>
<name>A0ABS0MWY9_PSELU</name>
<dbReference type="RefSeq" id="WP_197872938.1">
    <property type="nucleotide sequence ID" value="NZ_JADTXM010000012.1"/>
</dbReference>
<protein>
    <recommendedName>
        <fullName evidence="3">Phage protein</fullName>
    </recommendedName>
</protein>
<gene>
    <name evidence="1" type="ORF">I5Q09_17790</name>
</gene>
<dbReference type="Proteomes" id="UP000638986">
    <property type="component" value="Unassembled WGS sequence"/>
</dbReference>
<comment type="caution">
    <text evidence="1">The sequence shown here is derived from an EMBL/GenBank/DDBJ whole genome shotgun (WGS) entry which is preliminary data.</text>
</comment>
<reference evidence="1 2" key="1">
    <citation type="submission" date="2020-11" db="EMBL/GenBank/DDBJ databases">
        <title>Enhanced detection system for hospital associated transmission using whole genome sequencing surveillance.</title>
        <authorList>
            <person name="Harrison L.H."/>
            <person name="Van Tyne D."/>
            <person name="Marsh J.W."/>
            <person name="Griffith M.P."/>
            <person name="Snyder D.J."/>
            <person name="Cooper V.S."/>
            <person name="Mustapha M."/>
        </authorList>
    </citation>
    <scope>NUCLEOTIDE SEQUENCE [LARGE SCALE GENOMIC DNA]</scope>
    <source>
        <strain evidence="1 2">PSB00013</strain>
    </source>
</reference>
<evidence type="ECO:0008006" key="3">
    <source>
        <dbReference type="Google" id="ProtNLM"/>
    </source>
</evidence>
<sequence length="136" mass="14988">MANTTAAPAEKIKMNDLANFFTRDRAEQGAEMKLVSITGEYICDADGVCWTLTVAGTDSARFKNAVKEAQSERGRRDDDGVEGTAALVLGWNRMILNGEELPFSKENVKRVLADFPFVKEQVINFAANRANFLPKA</sequence>
<evidence type="ECO:0000313" key="2">
    <source>
        <dbReference type="Proteomes" id="UP000638986"/>
    </source>
</evidence>
<evidence type="ECO:0000313" key="1">
    <source>
        <dbReference type="EMBL" id="MBH3440538.1"/>
    </source>
</evidence>
<proteinExistence type="predicted"/>